<feature type="chain" id="PRO_5040919331" evidence="1">
    <location>
        <begin position="20"/>
        <end position="120"/>
    </location>
</feature>
<organism evidence="2 3">
    <name type="scientific">Gnomoniopsis smithogilvyi</name>
    <dbReference type="NCBI Taxonomy" id="1191159"/>
    <lineage>
        <taxon>Eukaryota</taxon>
        <taxon>Fungi</taxon>
        <taxon>Dikarya</taxon>
        <taxon>Ascomycota</taxon>
        <taxon>Pezizomycotina</taxon>
        <taxon>Sordariomycetes</taxon>
        <taxon>Sordariomycetidae</taxon>
        <taxon>Diaporthales</taxon>
        <taxon>Gnomoniaceae</taxon>
        <taxon>Gnomoniopsis</taxon>
    </lineage>
</organism>
<gene>
    <name evidence="2" type="ORF">N0V93_006808</name>
</gene>
<keyword evidence="3" id="KW-1185">Reference proteome</keyword>
<proteinExistence type="predicted"/>
<reference evidence="2" key="1">
    <citation type="submission" date="2022-10" db="EMBL/GenBank/DDBJ databases">
        <title>Tapping the CABI collections for fungal endophytes: first genome assemblies for Collariella, Neodidymelliopsis, Ascochyta clinopodiicola, Didymella pomorum, Didymosphaeria variabile, Neocosmospora piperis and Neocucurbitaria cava.</title>
        <authorList>
            <person name="Hill R."/>
        </authorList>
    </citation>
    <scope>NUCLEOTIDE SEQUENCE</scope>
    <source>
        <strain evidence="2">IMI 355082</strain>
    </source>
</reference>
<evidence type="ECO:0000256" key="1">
    <source>
        <dbReference type="SAM" id="SignalP"/>
    </source>
</evidence>
<dbReference type="OrthoDB" id="3658758at2759"/>
<sequence>MQSTTFITSIVLFLGLAMAAPGPKSDLMARDGQELVETRAELDTRACVINGEDCHGERTCIAGGISCEYADGSRCAKLAATDGSFTAWCPNGHWDKGVYHDIYTGAGCISIFTALGRHSC</sequence>
<evidence type="ECO:0000313" key="3">
    <source>
        <dbReference type="Proteomes" id="UP001140453"/>
    </source>
</evidence>
<feature type="signal peptide" evidence="1">
    <location>
        <begin position="1"/>
        <end position="19"/>
    </location>
</feature>
<evidence type="ECO:0000313" key="2">
    <source>
        <dbReference type="EMBL" id="KAJ4389341.1"/>
    </source>
</evidence>
<comment type="caution">
    <text evidence="2">The sequence shown here is derived from an EMBL/GenBank/DDBJ whole genome shotgun (WGS) entry which is preliminary data.</text>
</comment>
<dbReference type="EMBL" id="JAPEVB010000004">
    <property type="protein sequence ID" value="KAJ4389341.1"/>
    <property type="molecule type" value="Genomic_DNA"/>
</dbReference>
<accession>A0A9W8YQE7</accession>
<keyword evidence="1" id="KW-0732">Signal</keyword>
<name>A0A9W8YQE7_9PEZI</name>
<dbReference type="AlphaFoldDB" id="A0A9W8YQE7"/>
<protein>
    <submittedName>
        <fullName evidence="2">Uncharacterized protein</fullName>
    </submittedName>
</protein>
<dbReference type="Proteomes" id="UP001140453">
    <property type="component" value="Unassembled WGS sequence"/>
</dbReference>